<reference evidence="8" key="1">
    <citation type="journal article" date="2019" name="Int. J. Syst. Evol. Microbiol.">
        <title>The Global Catalogue of Microorganisms (GCM) 10K type strain sequencing project: providing services to taxonomists for standard genome sequencing and annotation.</title>
        <authorList>
            <consortium name="The Broad Institute Genomics Platform"/>
            <consortium name="The Broad Institute Genome Sequencing Center for Infectious Disease"/>
            <person name="Wu L."/>
            <person name="Ma J."/>
        </authorList>
    </citation>
    <scope>NUCLEOTIDE SEQUENCE [LARGE SCALE GENOMIC DNA]</scope>
    <source>
        <strain evidence="8">CGMCC 1.15643</strain>
    </source>
</reference>
<evidence type="ECO:0000256" key="3">
    <source>
        <dbReference type="ARBA" id="ARBA00022692"/>
    </source>
</evidence>
<evidence type="ECO:0000256" key="4">
    <source>
        <dbReference type="ARBA" id="ARBA00022989"/>
    </source>
</evidence>
<dbReference type="PANTHER" id="PTHR30482:SF20">
    <property type="entry name" value="HIGH-AFFINITY BRANCHED-CHAIN AMINO ACID TRANSPORT SYSTEM PERMEASE PROTEIN LIVM"/>
    <property type="match status" value="1"/>
</dbReference>
<comment type="subcellular location">
    <subcellularLocation>
        <location evidence="1">Cell membrane</location>
        <topology evidence="1">Multi-pass membrane protein</topology>
    </subcellularLocation>
</comment>
<protein>
    <submittedName>
        <fullName evidence="7">Branched-chain amino acid ABC transporter permease</fullName>
    </submittedName>
</protein>
<dbReference type="Proteomes" id="UP001595976">
    <property type="component" value="Unassembled WGS sequence"/>
</dbReference>
<name>A0ABW0F530_9HYPH</name>
<keyword evidence="8" id="KW-1185">Reference proteome</keyword>
<dbReference type="InterPro" id="IPR043428">
    <property type="entry name" value="LivM-like"/>
</dbReference>
<dbReference type="EMBL" id="JBHSLI010000004">
    <property type="protein sequence ID" value="MFC5293515.1"/>
    <property type="molecule type" value="Genomic_DNA"/>
</dbReference>
<comment type="caution">
    <text evidence="7">The sequence shown here is derived from an EMBL/GenBank/DDBJ whole genome shotgun (WGS) entry which is preliminary data.</text>
</comment>
<feature type="transmembrane region" description="Helical" evidence="6">
    <location>
        <begin position="106"/>
        <end position="131"/>
    </location>
</feature>
<feature type="transmembrane region" description="Helical" evidence="6">
    <location>
        <begin position="7"/>
        <end position="26"/>
    </location>
</feature>
<sequence length="234" mass="24607">MLILRLRGIYFVLVTFLLTQILQLLIFETPDLTGGTNGLVGMPATTLFGIELADNRAVLLLAIGVAFAAAVITALVSVWLRREFAAIEENEVLAQSLGLVVWRYKVIGFVAAAGLAGMAGFSLVNMLLTAHPTSFSPQSSVNYIAYTIIGGRGSMLGPLVGATLLVWMSSIFSTHGEFSEGLYGLLIVVVVLAARGGIVGTLAAGYRRLSGQWRAGGSAAPIVGTVKEAAHERG</sequence>
<keyword evidence="2" id="KW-1003">Cell membrane</keyword>
<accession>A0ABW0F530</accession>
<gene>
    <name evidence="7" type="ORF">ACFPK2_11000</name>
</gene>
<dbReference type="Pfam" id="PF02653">
    <property type="entry name" value="BPD_transp_2"/>
    <property type="match status" value="1"/>
</dbReference>
<evidence type="ECO:0000313" key="7">
    <source>
        <dbReference type="EMBL" id="MFC5293515.1"/>
    </source>
</evidence>
<evidence type="ECO:0000256" key="6">
    <source>
        <dbReference type="SAM" id="Phobius"/>
    </source>
</evidence>
<evidence type="ECO:0000256" key="5">
    <source>
        <dbReference type="ARBA" id="ARBA00023136"/>
    </source>
</evidence>
<keyword evidence="3 6" id="KW-0812">Transmembrane</keyword>
<dbReference type="CDD" id="cd06581">
    <property type="entry name" value="TM_PBP1_LivM_like"/>
    <property type="match status" value="1"/>
</dbReference>
<evidence type="ECO:0000256" key="2">
    <source>
        <dbReference type="ARBA" id="ARBA00022475"/>
    </source>
</evidence>
<evidence type="ECO:0000313" key="8">
    <source>
        <dbReference type="Proteomes" id="UP001595976"/>
    </source>
</evidence>
<evidence type="ECO:0000256" key="1">
    <source>
        <dbReference type="ARBA" id="ARBA00004651"/>
    </source>
</evidence>
<feature type="transmembrane region" description="Helical" evidence="6">
    <location>
        <begin position="143"/>
        <end position="169"/>
    </location>
</feature>
<keyword evidence="5 6" id="KW-0472">Membrane</keyword>
<keyword evidence="4 6" id="KW-1133">Transmembrane helix</keyword>
<feature type="transmembrane region" description="Helical" evidence="6">
    <location>
        <begin position="181"/>
        <end position="204"/>
    </location>
</feature>
<dbReference type="InterPro" id="IPR001851">
    <property type="entry name" value="ABC_transp_permease"/>
</dbReference>
<dbReference type="PANTHER" id="PTHR30482">
    <property type="entry name" value="HIGH-AFFINITY BRANCHED-CHAIN AMINO ACID TRANSPORT SYSTEM PERMEASE"/>
    <property type="match status" value="1"/>
</dbReference>
<organism evidence="7 8">
    <name type="scientific">Bosea minatitlanensis</name>
    <dbReference type="NCBI Taxonomy" id="128782"/>
    <lineage>
        <taxon>Bacteria</taxon>
        <taxon>Pseudomonadati</taxon>
        <taxon>Pseudomonadota</taxon>
        <taxon>Alphaproteobacteria</taxon>
        <taxon>Hyphomicrobiales</taxon>
        <taxon>Boseaceae</taxon>
        <taxon>Bosea</taxon>
    </lineage>
</organism>
<dbReference type="RefSeq" id="WP_260349362.1">
    <property type="nucleotide sequence ID" value="NZ_JBHSLI010000004.1"/>
</dbReference>
<proteinExistence type="predicted"/>
<feature type="transmembrane region" description="Helical" evidence="6">
    <location>
        <begin position="57"/>
        <end position="80"/>
    </location>
</feature>